<feature type="transmembrane region" description="Helical" evidence="5">
    <location>
        <begin position="365"/>
        <end position="386"/>
    </location>
</feature>
<dbReference type="Pfam" id="PF04932">
    <property type="entry name" value="Wzy_C"/>
    <property type="match status" value="1"/>
</dbReference>
<feature type="transmembrane region" description="Helical" evidence="5">
    <location>
        <begin position="258"/>
        <end position="280"/>
    </location>
</feature>
<dbReference type="PANTHER" id="PTHR37422:SF13">
    <property type="entry name" value="LIPOPOLYSACCHARIDE BIOSYNTHESIS PROTEIN PA4999-RELATED"/>
    <property type="match status" value="1"/>
</dbReference>
<dbReference type="EMBL" id="JAJEKE010000001">
    <property type="protein sequence ID" value="MCQ1528182.1"/>
    <property type="molecule type" value="Genomic_DNA"/>
</dbReference>
<accession>A0ABT1NAA4</accession>
<dbReference type="PANTHER" id="PTHR37422">
    <property type="entry name" value="TEICHURONIC ACID BIOSYNTHESIS PROTEIN TUAE"/>
    <property type="match status" value="1"/>
</dbReference>
<dbReference type="GO" id="GO:0016874">
    <property type="term" value="F:ligase activity"/>
    <property type="evidence" value="ECO:0007669"/>
    <property type="project" value="UniProtKB-KW"/>
</dbReference>
<feature type="domain" description="O-antigen ligase-related" evidence="6">
    <location>
        <begin position="182"/>
        <end position="317"/>
    </location>
</feature>
<evidence type="ECO:0000259" key="6">
    <source>
        <dbReference type="Pfam" id="PF04932"/>
    </source>
</evidence>
<gene>
    <name evidence="7" type="ORF">LJD61_01265</name>
</gene>
<dbReference type="InterPro" id="IPR007016">
    <property type="entry name" value="O-antigen_ligase-rel_domated"/>
</dbReference>
<evidence type="ECO:0000256" key="4">
    <source>
        <dbReference type="ARBA" id="ARBA00023136"/>
    </source>
</evidence>
<feature type="transmembrane region" description="Helical" evidence="5">
    <location>
        <begin position="341"/>
        <end position="359"/>
    </location>
</feature>
<reference evidence="7 8" key="1">
    <citation type="submission" date="2021-10" db="EMBL/GenBank/DDBJ databases">
        <title>Lutispora strain m25 sp. nov., a thermophilic, non-spore-forming bacterium isolated from a lab-scale methanogenic bioreactor digesting anaerobic sludge.</title>
        <authorList>
            <person name="El Houari A."/>
            <person name="Mcdonald J."/>
        </authorList>
    </citation>
    <scope>NUCLEOTIDE SEQUENCE [LARGE SCALE GENOMIC DNA]</scope>
    <source>
        <strain evidence="8">m25</strain>
    </source>
</reference>
<dbReference type="InterPro" id="IPR051533">
    <property type="entry name" value="WaaL-like"/>
</dbReference>
<name>A0ABT1NAA4_9FIRM</name>
<evidence type="ECO:0000256" key="5">
    <source>
        <dbReference type="SAM" id="Phobius"/>
    </source>
</evidence>
<keyword evidence="4 5" id="KW-0472">Membrane</keyword>
<feature type="transmembrane region" description="Helical" evidence="5">
    <location>
        <begin position="53"/>
        <end position="82"/>
    </location>
</feature>
<organism evidence="7 8">
    <name type="scientific">Lutispora saccharofermentans</name>
    <dbReference type="NCBI Taxonomy" id="3024236"/>
    <lineage>
        <taxon>Bacteria</taxon>
        <taxon>Bacillati</taxon>
        <taxon>Bacillota</taxon>
        <taxon>Clostridia</taxon>
        <taxon>Lutisporales</taxon>
        <taxon>Lutisporaceae</taxon>
        <taxon>Lutispora</taxon>
    </lineage>
</organism>
<sequence>MGKTLTSFILFALVAGIIVPPLGYLAVLGLLIAFIASDRIKELLDPIIQNKPFFLLIVSISVSALFSKIFVSSAIFLVFVILQSLYYSMAQYYLKNRGIGNLFNVLNYMAIITSLFGLFQFLTGNLEINEHWTGYSESLSSLTRIYSTLYNPNIFAAYLVINICFILSWIIYMDYKPSKYISLVLCSFCLILTYSRGAFVSLIAALVIMYALKKDSRFILYSAAMIILFLLFNKGAGYERINIARINSDSSSVYRIEIWRTSLRIFMEHPFVGNGVGTLWYSLSQVSPKLWGVVYHAHDIFLHFAAETGIIGLVSFVSIFHSLMAGSMKKIKNACGSLERFAALGTIGTSVAIMIHGLIDAVIVVPTLTLILMNYYSLACYASGFFKPITLKS</sequence>
<protein>
    <submittedName>
        <fullName evidence="7">O-antigen ligase family protein</fullName>
    </submittedName>
</protein>
<proteinExistence type="predicted"/>
<comment type="caution">
    <text evidence="7">The sequence shown here is derived from an EMBL/GenBank/DDBJ whole genome shotgun (WGS) entry which is preliminary data.</text>
</comment>
<evidence type="ECO:0000313" key="8">
    <source>
        <dbReference type="Proteomes" id="UP001651880"/>
    </source>
</evidence>
<dbReference type="Proteomes" id="UP001651880">
    <property type="component" value="Unassembled WGS sequence"/>
</dbReference>
<feature type="transmembrane region" description="Helical" evidence="5">
    <location>
        <begin position="184"/>
        <end position="212"/>
    </location>
</feature>
<comment type="subcellular location">
    <subcellularLocation>
        <location evidence="1">Membrane</location>
        <topology evidence="1">Multi-pass membrane protein</topology>
    </subcellularLocation>
</comment>
<feature type="transmembrane region" description="Helical" evidence="5">
    <location>
        <begin position="102"/>
        <end position="122"/>
    </location>
</feature>
<keyword evidence="8" id="KW-1185">Reference proteome</keyword>
<dbReference type="RefSeq" id="WP_255225679.1">
    <property type="nucleotide sequence ID" value="NZ_JAJEKE010000001.1"/>
</dbReference>
<keyword evidence="2 5" id="KW-0812">Transmembrane</keyword>
<evidence type="ECO:0000256" key="1">
    <source>
        <dbReference type="ARBA" id="ARBA00004141"/>
    </source>
</evidence>
<evidence type="ECO:0000256" key="3">
    <source>
        <dbReference type="ARBA" id="ARBA00022989"/>
    </source>
</evidence>
<keyword evidence="7" id="KW-0436">Ligase</keyword>
<feature type="transmembrane region" description="Helical" evidence="5">
    <location>
        <begin position="7"/>
        <end position="33"/>
    </location>
</feature>
<feature type="transmembrane region" description="Helical" evidence="5">
    <location>
        <begin position="154"/>
        <end position="172"/>
    </location>
</feature>
<evidence type="ECO:0000313" key="7">
    <source>
        <dbReference type="EMBL" id="MCQ1528182.1"/>
    </source>
</evidence>
<feature type="transmembrane region" description="Helical" evidence="5">
    <location>
        <begin position="218"/>
        <end position="237"/>
    </location>
</feature>
<evidence type="ECO:0000256" key="2">
    <source>
        <dbReference type="ARBA" id="ARBA00022692"/>
    </source>
</evidence>
<keyword evidence="3 5" id="KW-1133">Transmembrane helix</keyword>
<feature type="transmembrane region" description="Helical" evidence="5">
    <location>
        <begin position="300"/>
        <end position="320"/>
    </location>
</feature>